<evidence type="ECO:0000313" key="2">
    <source>
        <dbReference type="EMBL" id="GGF29200.1"/>
    </source>
</evidence>
<proteinExistence type="predicted"/>
<keyword evidence="1" id="KW-0472">Membrane</keyword>
<dbReference type="Proteomes" id="UP000598775">
    <property type="component" value="Unassembled WGS sequence"/>
</dbReference>
<keyword evidence="1" id="KW-0812">Transmembrane</keyword>
<dbReference type="RefSeq" id="WP_188678406.1">
    <property type="nucleotide sequence ID" value="NZ_BMGP01000004.1"/>
</dbReference>
<sequence length="95" mass="10065">MSSVFAVIATTERESLWNPRAKTWRCSWLTMVGSVLFGVSAVNAYVLPESHDLVSLFWANLVTFTGATCFFAAAVLSRPGVASHSAADPAASPSA</sequence>
<reference evidence="2 3" key="1">
    <citation type="journal article" date="2014" name="Int. J. Syst. Evol. Microbiol.">
        <title>Complete genome sequence of Corynebacterium casei LMG S-19264T (=DSM 44701T), isolated from a smear-ripened cheese.</title>
        <authorList>
            <consortium name="US DOE Joint Genome Institute (JGI-PGF)"/>
            <person name="Walter F."/>
            <person name="Albersmeier A."/>
            <person name="Kalinowski J."/>
            <person name="Ruckert C."/>
        </authorList>
    </citation>
    <scope>NUCLEOTIDE SEQUENCE [LARGE SCALE GENOMIC DNA]</scope>
    <source>
        <strain evidence="2 3">CGMCC 1.12976</strain>
    </source>
</reference>
<dbReference type="AlphaFoldDB" id="A0A917B982"/>
<keyword evidence="3" id="KW-1185">Reference proteome</keyword>
<evidence type="ECO:0000256" key="1">
    <source>
        <dbReference type="SAM" id="Phobius"/>
    </source>
</evidence>
<name>A0A917B982_9MICO</name>
<evidence type="ECO:0008006" key="4">
    <source>
        <dbReference type="Google" id="ProtNLM"/>
    </source>
</evidence>
<dbReference type="EMBL" id="BMGP01000004">
    <property type="protein sequence ID" value="GGF29200.1"/>
    <property type="molecule type" value="Genomic_DNA"/>
</dbReference>
<comment type="caution">
    <text evidence="2">The sequence shown here is derived from an EMBL/GenBank/DDBJ whole genome shotgun (WGS) entry which is preliminary data.</text>
</comment>
<feature type="transmembrane region" description="Helical" evidence="1">
    <location>
        <begin position="53"/>
        <end position="76"/>
    </location>
</feature>
<keyword evidence="1" id="KW-1133">Transmembrane helix</keyword>
<feature type="transmembrane region" description="Helical" evidence="1">
    <location>
        <begin position="28"/>
        <end position="47"/>
    </location>
</feature>
<accession>A0A917B982</accession>
<organism evidence="2 3">
    <name type="scientific">Subtercola lobariae</name>
    <dbReference type="NCBI Taxonomy" id="1588641"/>
    <lineage>
        <taxon>Bacteria</taxon>
        <taxon>Bacillati</taxon>
        <taxon>Actinomycetota</taxon>
        <taxon>Actinomycetes</taxon>
        <taxon>Micrococcales</taxon>
        <taxon>Microbacteriaceae</taxon>
        <taxon>Subtercola</taxon>
    </lineage>
</organism>
<protein>
    <recommendedName>
        <fullName evidence="4">YrhK domain-containing protein</fullName>
    </recommendedName>
</protein>
<gene>
    <name evidence="2" type="ORF">GCM10011399_22920</name>
</gene>
<evidence type="ECO:0000313" key="3">
    <source>
        <dbReference type="Proteomes" id="UP000598775"/>
    </source>
</evidence>